<evidence type="ECO:0000259" key="3">
    <source>
        <dbReference type="Pfam" id="PF07693"/>
    </source>
</evidence>
<organism evidence="4 5">
    <name type="scientific">Comamonas terrigena</name>
    <dbReference type="NCBI Taxonomy" id="32013"/>
    <lineage>
        <taxon>Bacteria</taxon>
        <taxon>Pseudomonadati</taxon>
        <taxon>Pseudomonadota</taxon>
        <taxon>Betaproteobacteria</taxon>
        <taxon>Burkholderiales</taxon>
        <taxon>Comamonadaceae</taxon>
        <taxon>Comamonas</taxon>
    </lineage>
</organism>
<proteinExistence type="predicted"/>
<feature type="region of interest" description="Disordered" evidence="2">
    <location>
        <begin position="742"/>
        <end position="764"/>
    </location>
</feature>
<protein>
    <recommendedName>
        <fullName evidence="3">KAP NTPase domain-containing protein</fullName>
    </recommendedName>
</protein>
<dbReference type="InterPro" id="IPR011646">
    <property type="entry name" value="KAP_P-loop"/>
</dbReference>
<reference evidence="5" key="1">
    <citation type="submission" date="2017-09" db="EMBL/GenBank/DDBJ databases">
        <title>FDA dAtabase for Regulatory Grade micrObial Sequences (FDA-ARGOS): Supporting development and validation of Infectious Disease Dx tests.</title>
        <authorList>
            <person name="Minogue T."/>
            <person name="Wolcott M."/>
            <person name="Wasieloski L."/>
            <person name="Aguilar W."/>
            <person name="Moore D."/>
            <person name="Tallon L."/>
            <person name="Sadzewicz L."/>
            <person name="Ott S."/>
            <person name="Zhao X."/>
            <person name="Nagaraj S."/>
            <person name="Vavikolanu K."/>
            <person name="Aluvathingal J."/>
            <person name="Nadendla S."/>
            <person name="Sichtig H."/>
        </authorList>
    </citation>
    <scope>NUCLEOTIDE SEQUENCE [LARGE SCALE GENOMIC DNA]</scope>
    <source>
        <strain evidence="5">FDAARGOS_394</strain>
    </source>
</reference>
<evidence type="ECO:0000256" key="1">
    <source>
        <dbReference type="SAM" id="Coils"/>
    </source>
</evidence>
<sequence length="913" mass="100119">MEAPPSPVGKVPPDGTPEQKSDSDDSTIELADVIANRVLSGLGTPLRVSPAKPDRAAPPPQMPTEGSTAARTKSPPLKRASNRRAPSQVSMESYTSAPFASVKAAPLSTPDPSLNQRSAGREEELNESNAPELFQQPVKVGEIEDDAKLQEAKRRMSETLIASPMNDDAWDGKAVDRLGFSEDAKAFARVVASKDVRPPLAIAVFGSWGSGKSFFMRLVHDHVAELAKGDYYTKAPEGASGSFHSRIVQVRFNAWHYSETNLWASLVDHLFTQLGSVVDVDGGRKTDDERRKAALLENLGTTRLLTVESAERLADQRRTQKEFADKLAAAEQARLVEAAKVVGRPATYLDIAHRVLADDSELRTQLQEAANSLGITNLEVAKSQIQASLEATNTLAGESRIVFNSVSTKLGSKIGAALAFACIPAAPLLAWCLKELMQDFDVSHVTSLLTSAATCLIALSIGVRRLHDLAGPVLRNMRVVKAKVDEVVALAMKEHDDAVEEAQTALSRAEADIVAAKQDLAASAGNLAKAVEDFHGATGSGRLRKFLQARATDGHYAKHLGLIASVRRDFEELSRGMQSDQATSAFLPEEAAALLSRIERLEANDSGLLPEDKRVLEALRLDLQPDAAKKKKLELPFERLVLYIDDLDRCSHEKVIEVLQAVHMLLAFPLFTVFVAVDVRWLSQALLKQYGSLLKSDSGVASAAPHDYLEKIFQLPYWIEEVNGKSGKTLLEGLIPVDNDIPSESDTSRGQRESQQSSGLTPSAHREPRVYSLTFKTFHRDSMALFIPYFATVPRKILWYANAFRVMKATSRSLNMVDDVEHDFIIILQLALANISASDYETWLRIIESAGGAPTSLSEFHRRLSKTTNNFFFRDAVKKAGSFAEENLQILVFEPQLLLQYGRRAKRFCFGTS</sequence>
<feature type="domain" description="KAP NTPase" evidence="3">
    <location>
        <begin position="184"/>
        <end position="277"/>
    </location>
</feature>
<evidence type="ECO:0000313" key="4">
    <source>
        <dbReference type="EMBL" id="PEH90272.1"/>
    </source>
</evidence>
<dbReference type="PANTHER" id="PTHR22674">
    <property type="entry name" value="NTPASE, KAP FAMILY P-LOOP DOMAIN-CONTAINING 1"/>
    <property type="match status" value="1"/>
</dbReference>
<dbReference type="STRING" id="1219032.GCA_001515545_01012"/>
<accession>A0A2A7UY93</accession>
<feature type="region of interest" description="Disordered" evidence="2">
    <location>
        <begin position="1"/>
        <end position="28"/>
    </location>
</feature>
<dbReference type="AlphaFoldDB" id="A0A2A7UY93"/>
<feature type="region of interest" description="Disordered" evidence="2">
    <location>
        <begin position="41"/>
        <end position="138"/>
    </location>
</feature>
<comment type="caution">
    <text evidence="4">The sequence shown here is derived from an EMBL/GenBank/DDBJ whole genome shotgun (WGS) entry which is preliminary data.</text>
</comment>
<feature type="domain" description="KAP NTPase" evidence="3">
    <location>
        <begin position="593"/>
        <end position="808"/>
    </location>
</feature>
<name>A0A2A7UY93_COMTR</name>
<dbReference type="Proteomes" id="UP000220246">
    <property type="component" value="Unassembled WGS sequence"/>
</dbReference>
<evidence type="ECO:0000313" key="5">
    <source>
        <dbReference type="Proteomes" id="UP000220246"/>
    </source>
</evidence>
<evidence type="ECO:0000256" key="2">
    <source>
        <dbReference type="SAM" id="MobiDB-lite"/>
    </source>
</evidence>
<feature type="compositionally biased region" description="Polar residues" evidence="2">
    <location>
        <begin position="84"/>
        <end position="98"/>
    </location>
</feature>
<feature type="coiled-coil region" evidence="1">
    <location>
        <begin position="492"/>
        <end position="519"/>
    </location>
</feature>
<dbReference type="RefSeq" id="WP_083520306.1">
    <property type="nucleotide sequence ID" value="NZ_PDEA01000001.1"/>
</dbReference>
<keyword evidence="1" id="KW-0175">Coiled coil</keyword>
<gene>
    <name evidence="4" type="ORF">CRM82_18265</name>
</gene>
<dbReference type="Pfam" id="PF07693">
    <property type="entry name" value="KAP_NTPase"/>
    <property type="match status" value="2"/>
</dbReference>
<dbReference type="GeneID" id="80802573"/>
<dbReference type="InterPro" id="IPR052754">
    <property type="entry name" value="NTPase_KAP_P-loop"/>
</dbReference>
<dbReference type="PANTHER" id="PTHR22674:SF6">
    <property type="entry name" value="NTPASE KAP FAMILY P-LOOP DOMAIN-CONTAINING PROTEIN 1"/>
    <property type="match status" value="1"/>
</dbReference>
<dbReference type="OrthoDB" id="9768004at2"/>
<dbReference type="EMBL" id="PDEA01000001">
    <property type="protein sequence ID" value="PEH90272.1"/>
    <property type="molecule type" value="Genomic_DNA"/>
</dbReference>
<keyword evidence="5" id="KW-1185">Reference proteome</keyword>